<proteinExistence type="predicted"/>
<dbReference type="AlphaFoldDB" id="A0A9P9BNM7"/>
<dbReference type="InterPro" id="IPR019261">
    <property type="entry name" value="PARG_cat_microbial"/>
</dbReference>
<keyword evidence="4" id="KW-1185">Reference proteome</keyword>
<dbReference type="Gene3D" id="3.40.220.10">
    <property type="entry name" value="Leucine Aminopeptidase, subunit E, domain 1"/>
    <property type="match status" value="1"/>
</dbReference>
<protein>
    <recommendedName>
        <fullName evidence="2">Microbial-type PARG catalytic domain-containing protein</fullName>
    </recommendedName>
</protein>
<sequence>MPIPPHVQARRAALSAIAKETKDVLPGILKQLPHLDATMSYEEDLRETKPLDPAECPGFTLASDRGTYGTLVKVLNEDSLDAAIMMGESLSQQTRASTTAPGLPSRPRNQRVAVLNLASDKQPGGGWLTGAVAQEEAICYRSSLALSLHKQYYPWAPLTGLYTRDVVVIRSSMGSGHRLLLPRGTQASSSAPSATTPASSPSATTSTTTPSDLPVLSVISIAGIRRPELRKVYYGGLGSTMKEKHMFKKQSDRQLTKDKMRLCLRIAANEGHELLVLGAIGCGAFHNPPGEIADCWAEVLEDAEFQGGWFREIWFAVFDRKNEGNFEVFDKALGGKEVGKVAKT</sequence>
<dbReference type="RefSeq" id="XP_046010695.1">
    <property type="nucleotide sequence ID" value="XM_046154561.1"/>
</dbReference>
<evidence type="ECO:0000256" key="1">
    <source>
        <dbReference type="SAM" id="MobiDB-lite"/>
    </source>
</evidence>
<dbReference type="OrthoDB" id="9985428at2759"/>
<dbReference type="InterPro" id="IPR043472">
    <property type="entry name" value="Macro_dom-like"/>
</dbReference>
<dbReference type="PANTHER" id="PTHR35596">
    <property type="entry name" value="DUF2263 DOMAIN-CONTAINING PROTEIN"/>
    <property type="match status" value="1"/>
</dbReference>
<reference evidence="3" key="1">
    <citation type="journal article" date="2021" name="Nat. Commun.">
        <title>Genetic determinants of endophytism in the Arabidopsis root mycobiome.</title>
        <authorList>
            <person name="Mesny F."/>
            <person name="Miyauchi S."/>
            <person name="Thiergart T."/>
            <person name="Pickel B."/>
            <person name="Atanasova L."/>
            <person name="Karlsson M."/>
            <person name="Huettel B."/>
            <person name="Barry K.W."/>
            <person name="Haridas S."/>
            <person name="Chen C."/>
            <person name="Bauer D."/>
            <person name="Andreopoulos W."/>
            <person name="Pangilinan J."/>
            <person name="LaButti K."/>
            <person name="Riley R."/>
            <person name="Lipzen A."/>
            <person name="Clum A."/>
            <person name="Drula E."/>
            <person name="Henrissat B."/>
            <person name="Kohler A."/>
            <person name="Grigoriev I.V."/>
            <person name="Martin F.M."/>
            <person name="Hacquard S."/>
        </authorList>
    </citation>
    <scope>NUCLEOTIDE SEQUENCE</scope>
    <source>
        <strain evidence="3">MPI-CAGE-CH-0230</strain>
    </source>
</reference>
<feature type="domain" description="Microbial-type PARG catalytic" evidence="2">
    <location>
        <begin position="45"/>
        <end position="153"/>
    </location>
</feature>
<feature type="region of interest" description="Disordered" evidence="1">
    <location>
        <begin position="179"/>
        <end position="210"/>
    </location>
</feature>
<dbReference type="PANTHER" id="PTHR35596:SF1">
    <property type="entry name" value="MICROBIAL-TYPE PARG CATALYTIC DOMAIN-CONTAINING PROTEIN"/>
    <property type="match status" value="1"/>
</dbReference>
<evidence type="ECO:0000259" key="2">
    <source>
        <dbReference type="Pfam" id="PF10021"/>
    </source>
</evidence>
<dbReference type="NCBIfam" id="TIGR02452">
    <property type="entry name" value="TIGR02452 family protein"/>
    <property type="match status" value="1"/>
</dbReference>
<evidence type="ECO:0000313" key="4">
    <source>
        <dbReference type="Proteomes" id="UP000756346"/>
    </source>
</evidence>
<dbReference type="Pfam" id="PF10021">
    <property type="entry name" value="PARG_cat_microb"/>
    <property type="match status" value="1"/>
</dbReference>
<evidence type="ECO:0000313" key="3">
    <source>
        <dbReference type="EMBL" id="KAH7027896.1"/>
    </source>
</evidence>
<dbReference type="Proteomes" id="UP000756346">
    <property type="component" value="Unassembled WGS sequence"/>
</dbReference>
<feature type="compositionally biased region" description="Low complexity" evidence="1">
    <location>
        <begin position="187"/>
        <end position="210"/>
    </location>
</feature>
<dbReference type="InterPro" id="IPR012664">
    <property type="entry name" value="CHP02452"/>
</dbReference>
<organism evidence="3 4">
    <name type="scientific">Microdochium trichocladiopsis</name>
    <dbReference type="NCBI Taxonomy" id="1682393"/>
    <lineage>
        <taxon>Eukaryota</taxon>
        <taxon>Fungi</taxon>
        <taxon>Dikarya</taxon>
        <taxon>Ascomycota</taxon>
        <taxon>Pezizomycotina</taxon>
        <taxon>Sordariomycetes</taxon>
        <taxon>Xylariomycetidae</taxon>
        <taxon>Xylariales</taxon>
        <taxon>Microdochiaceae</taxon>
        <taxon>Microdochium</taxon>
    </lineage>
</organism>
<accession>A0A9P9BNM7</accession>
<gene>
    <name evidence="3" type="ORF">B0I36DRAFT_328163</name>
</gene>
<dbReference type="EMBL" id="JAGTJQ010000007">
    <property type="protein sequence ID" value="KAH7027896.1"/>
    <property type="molecule type" value="Genomic_DNA"/>
</dbReference>
<comment type="caution">
    <text evidence="3">The sequence shown here is derived from an EMBL/GenBank/DDBJ whole genome shotgun (WGS) entry which is preliminary data.</text>
</comment>
<dbReference type="SUPFAM" id="SSF52949">
    <property type="entry name" value="Macro domain-like"/>
    <property type="match status" value="1"/>
</dbReference>
<name>A0A9P9BNM7_9PEZI</name>
<dbReference type="GeneID" id="70184107"/>